<sequence length="90" mass="10137">MAVSLDHCITCIITPLSVPKYRSFWIFQVYSYDPLLSIQYHFFARYVLPASLSHCYSSTSKFSPLSPANGCLHPSRVEVASRANDTETTT</sequence>
<dbReference type="Proteomes" id="UP000054032">
    <property type="component" value="Unassembled WGS sequence"/>
</dbReference>
<evidence type="ECO:0000313" key="2">
    <source>
        <dbReference type="Proteomes" id="UP000054032"/>
    </source>
</evidence>
<keyword evidence="2" id="KW-1185">Reference proteome</keyword>
<organism evidence="1 2">
    <name type="scientific">Bipolaris oryzae ATCC 44560</name>
    <dbReference type="NCBI Taxonomy" id="930090"/>
    <lineage>
        <taxon>Eukaryota</taxon>
        <taxon>Fungi</taxon>
        <taxon>Dikarya</taxon>
        <taxon>Ascomycota</taxon>
        <taxon>Pezizomycotina</taxon>
        <taxon>Dothideomycetes</taxon>
        <taxon>Pleosporomycetidae</taxon>
        <taxon>Pleosporales</taxon>
        <taxon>Pleosporineae</taxon>
        <taxon>Pleosporaceae</taxon>
        <taxon>Bipolaris</taxon>
    </lineage>
</organism>
<dbReference type="KEGG" id="bor:COCMIDRAFT_102245"/>
<protein>
    <submittedName>
        <fullName evidence="1">Uncharacterized protein</fullName>
    </submittedName>
</protein>
<dbReference type="GeneID" id="19118039"/>
<reference evidence="1 2" key="1">
    <citation type="journal article" date="2013" name="PLoS Genet.">
        <title>Comparative genome structure, secondary metabolite, and effector coding capacity across Cochliobolus pathogens.</title>
        <authorList>
            <person name="Condon B.J."/>
            <person name="Leng Y."/>
            <person name="Wu D."/>
            <person name="Bushley K.E."/>
            <person name="Ohm R.A."/>
            <person name="Otillar R."/>
            <person name="Martin J."/>
            <person name="Schackwitz W."/>
            <person name="Grimwood J."/>
            <person name="MohdZainudin N."/>
            <person name="Xue C."/>
            <person name="Wang R."/>
            <person name="Manning V.A."/>
            <person name="Dhillon B."/>
            <person name="Tu Z.J."/>
            <person name="Steffenson B.J."/>
            <person name="Salamov A."/>
            <person name="Sun H."/>
            <person name="Lowry S."/>
            <person name="LaButti K."/>
            <person name="Han J."/>
            <person name="Copeland A."/>
            <person name="Lindquist E."/>
            <person name="Barry K."/>
            <person name="Schmutz J."/>
            <person name="Baker S.E."/>
            <person name="Ciuffetti L.M."/>
            <person name="Grigoriev I.V."/>
            <person name="Zhong S."/>
            <person name="Turgeon B.G."/>
        </authorList>
    </citation>
    <scope>NUCLEOTIDE SEQUENCE [LARGE SCALE GENOMIC DNA]</scope>
    <source>
        <strain evidence="1 2">ATCC 44560</strain>
    </source>
</reference>
<name>W6YZ99_COCMI</name>
<gene>
    <name evidence="1" type="ORF">COCMIDRAFT_102245</name>
</gene>
<dbReference type="RefSeq" id="XP_007690576.1">
    <property type="nucleotide sequence ID" value="XM_007692386.1"/>
</dbReference>
<accession>W6YZ99</accession>
<proteinExistence type="predicted"/>
<evidence type="ECO:0000313" key="1">
    <source>
        <dbReference type="EMBL" id="EUC42918.1"/>
    </source>
</evidence>
<dbReference type="AlphaFoldDB" id="W6YZ99"/>
<dbReference type="HOGENOM" id="CLU_2440515_0_0_1"/>
<dbReference type="EMBL" id="KI964045">
    <property type="protein sequence ID" value="EUC42918.1"/>
    <property type="molecule type" value="Genomic_DNA"/>
</dbReference>